<reference evidence="1 2" key="1">
    <citation type="submission" date="2018-03" db="EMBL/GenBank/DDBJ databases">
        <title>Draft genome sequence of Rohu Carp (Labeo rohita).</title>
        <authorList>
            <person name="Das P."/>
            <person name="Kushwaha B."/>
            <person name="Joshi C.G."/>
            <person name="Kumar D."/>
            <person name="Nagpure N.S."/>
            <person name="Sahoo L."/>
            <person name="Das S.P."/>
            <person name="Bit A."/>
            <person name="Patnaik S."/>
            <person name="Meher P.K."/>
            <person name="Jayasankar P."/>
            <person name="Koringa P.G."/>
            <person name="Patel N.V."/>
            <person name="Hinsu A.T."/>
            <person name="Kumar R."/>
            <person name="Pandey M."/>
            <person name="Agarwal S."/>
            <person name="Srivastava S."/>
            <person name="Singh M."/>
            <person name="Iquebal M.A."/>
            <person name="Jaiswal S."/>
            <person name="Angadi U.B."/>
            <person name="Kumar N."/>
            <person name="Raza M."/>
            <person name="Shah T.M."/>
            <person name="Rai A."/>
            <person name="Jena J.K."/>
        </authorList>
    </citation>
    <scope>NUCLEOTIDE SEQUENCE [LARGE SCALE GENOMIC DNA]</scope>
    <source>
        <strain evidence="1">DASCIFA01</strain>
        <tissue evidence="1">Testis</tissue>
    </source>
</reference>
<sequence length="267" mass="29402">MGKTLHGKCVFVIKESDSNGTELKGLPGIVGMNVLSDLKDIFMAIEGVKKMDRYIYGFKEAKVQRVLANIKMQTEALSCGDKIGFVKVAGRQAITIPPFSERVLEGRCQIPPKVSCQVLVEASTNVSLPKSVLIANVLARTADEKHMDAFVRGKLVEWQLPILIETFKVYKTSDAKTYGLSVVLKPIIDELKSVELEENRGDVALLVLPLLLPPTVYKIGQKVFRPSIDKAGKAFIDLQPVGTNMVEFLKQAESTKHHTFVMAMGNG</sequence>
<name>A0A498NPS8_LABRO</name>
<gene>
    <name evidence="1" type="ORF">ROHU_015379</name>
</gene>
<proteinExistence type="predicted"/>
<dbReference type="AlphaFoldDB" id="A0A498NPS8"/>
<dbReference type="Proteomes" id="UP000290572">
    <property type="component" value="Unassembled WGS sequence"/>
</dbReference>
<dbReference type="EMBL" id="QBIY01011244">
    <property type="protein sequence ID" value="RXN33776.1"/>
    <property type="molecule type" value="Genomic_DNA"/>
</dbReference>
<organism evidence="1 2">
    <name type="scientific">Labeo rohita</name>
    <name type="common">Indian major carp</name>
    <name type="synonym">Cyprinus rohita</name>
    <dbReference type="NCBI Taxonomy" id="84645"/>
    <lineage>
        <taxon>Eukaryota</taxon>
        <taxon>Metazoa</taxon>
        <taxon>Chordata</taxon>
        <taxon>Craniata</taxon>
        <taxon>Vertebrata</taxon>
        <taxon>Euteleostomi</taxon>
        <taxon>Actinopterygii</taxon>
        <taxon>Neopterygii</taxon>
        <taxon>Teleostei</taxon>
        <taxon>Ostariophysi</taxon>
        <taxon>Cypriniformes</taxon>
        <taxon>Cyprinidae</taxon>
        <taxon>Labeoninae</taxon>
        <taxon>Labeonini</taxon>
        <taxon>Labeo</taxon>
    </lineage>
</organism>
<comment type="caution">
    <text evidence="1">The sequence shown here is derived from an EMBL/GenBank/DDBJ whole genome shotgun (WGS) entry which is preliminary data.</text>
</comment>
<evidence type="ECO:0000313" key="2">
    <source>
        <dbReference type="Proteomes" id="UP000290572"/>
    </source>
</evidence>
<evidence type="ECO:0000313" key="1">
    <source>
        <dbReference type="EMBL" id="RXN33776.1"/>
    </source>
</evidence>
<dbReference type="STRING" id="84645.A0A498NPS8"/>
<accession>A0A498NPS8</accession>
<protein>
    <submittedName>
        <fullName evidence="1">Uncharacterized protein</fullName>
    </submittedName>
</protein>
<keyword evidence="2" id="KW-1185">Reference proteome</keyword>